<feature type="transmembrane region" description="Helical" evidence="6">
    <location>
        <begin position="65"/>
        <end position="84"/>
    </location>
</feature>
<dbReference type="AlphaFoldDB" id="A0A2T2WUI9"/>
<feature type="transmembrane region" description="Helical" evidence="6">
    <location>
        <begin position="26"/>
        <end position="53"/>
    </location>
</feature>
<feature type="transmembrane region" description="Helical" evidence="6">
    <location>
        <begin position="312"/>
        <end position="329"/>
    </location>
</feature>
<feature type="transmembrane region" description="Helical" evidence="6">
    <location>
        <begin position="335"/>
        <end position="353"/>
    </location>
</feature>
<dbReference type="PANTHER" id="PTHR23508:SF10">
    <property type="entry name" value="CARBOXYLIC ACID TRANSPORTER PROTEIN HOMOLOG"/>
    <property type="match status" value="1"/>
</dbReference>
<dbReference type="InterPro" id="IPR036259">
    <property type="entry name" value="MFS_trans_sf"/>
</dbReference>
<comment type="subcellular location">
    <subcellularLocation>
        <location evidence="1">Cell membrane</location>
        <topology evidence="1">Multi-pass membrane protein</topology>
    </subcellularLocation>
</comment>
<feature type="transmembrane region" description="Helical" evidence="6">
    <location>
        <begin position="374"/>
        <end position="397"/>
    </location>
</feature>
<organism evidence="8 9">
    <name type="scientific">Sulfobacillus benefaciens</name>
    <dbReference type="NCBI Taxonomy" id="453960"/>
    <lineage>
        <taxon>Bacteria</taxon>
        <taxon>Bacillati</taxon>
        <taxon>Bacillota</taxon>
        <taxon>Clostridia</taxon>
        <taxon>Eubacteriales</taxon>
        <taxon>Clostridiales Family XVII. Incertae Sedis</taxon>
        <taxon>Sulfobacillus</taxon>
    </lineage>
</organism>
<reference evidence="8 9" key="1">
    <citation type="journal article" date="2014" name="BMC Genomics">
        <title>Comparison of environmental and isolate Sulfobacillus genomes reveals diverse carbon, sulfur, nitrogen, and hydrogen metabolisms.</title>
        <authorList>
            <person name="Justice N.B."/>
            <person name="Norman A."/>
            <person name="Brown C.T."/>
            <person name="Singh A."/>
            <person name="Thomas B.C."/>
            <person name="Banfield J.F."/>
        </authorList>
    </citation>
    <scope>NUCLEOTIDE SEQUENCE [LARGE SCALE GENOMIC DNA]</scope>
    <source>
        <strain evidence="8">AMDSBA1</strain>
    </source>
</reference>
<feature type="transmembrane region" description="Helical" evidence="6">
    <location>
        <begin position="248"/>
        <end position="272"/>
    </location>
</feature>
<dbReference type="GO" id="GO:0005886">
    <property type="term" value="C:plasma membrane"/>
    <property type="evidence" value="ECO:0007669"/>
    <property type="project" value="UniProtKB-SubCell"/>
</dbReference>
<evidence type="ECO:0000256" key="4">
    <source>
        <dbReference type="ARBA" id="ARBA00022989"/>
    </source>
</evidence>
<feature type="transmembrane region" description="Helical" evidence="6">
    <location>
        <begin position="153"/>
        <end position="176"/>
    </location>
</feature>
<feature type="transmembrane region" description="Helical" evidence="6">
    <location>
        <begin position="403"/>
        <end position="421"/>
    </location>
</feature>
<evidence type="ECO:0000256" key="2">
    <source>
        <dbReference type="ARBA" id="ARBA00022448"/>
    </source>
</evidence>
<evidence type="ECO:0000259" key="7">
    <source>
        <dbReference type="PROSITE" id="PS50850"/>
    </source>
</evidence>
<evidence type="ECO:0000256" key="6">
    <source>
        <dbReference type="SAM" id="Phobius"/>
    </source>
</evidence>
<dbReference type="InterPro" id="IPR011701">
    <property type="entry name" value="MFS"/>
</dbReference>
<keyword evidence="4 6" id="KW-1133">Transmembrane helix</keyword>
<feature type="transmembrane region" description="Helical" evidence="6">
    <location>
        <begin position="278"/>
        <end position="300"/>
    </location>
</feature>
<dbReference type="Gene3D" id="1.20.1250.20">
    <property type="entry name" value="MFS general substrate transporter like domains"/>
    <property type="match status" value="1"/>
</dbReference>
<dbReference type="Proteomes" id="UP000242699">
    <property type="component" value="Unassembled WGS sequence"/>
</dbReference>
<protein>
    <recommendedName>
        <fullName evidence="7">Major facilitator superfamily (MFS) profile domain-containing protein</fullName>
    </recommendedName>
</protein>
<dbReference type="GO" id="GO:0046943">
    <property type="term" value="F:carboxylic acid transmembrane transporter activity"/>
    <property type="evidence" value="ECO:0007669"/>
    <property type="project" value="TreeGrafter"/>
</dbReference>
<keyword evidence="2" id="KW-0813">Transport</keyword>
<evidence type="ECO:0000256" key="5">
    <source>
        <dbReference type="ARBA" id="ARBA00023136"/>
    </source>
</evidence>
<evidence type="ECO:0000256" key="3">
    <source>
        <dbReference type="ARBA" id="ARBA00022692"/>
    </source>
</evidence>
<gene>
    <name evidence="8" type="ORF">C7B43_15635</name>
</gene>
<evidence type="ECO:0000256" key="1">
    <source>
        <dbReference type="ARBA" id="ARBA00004651"/>
    </source>
</evidence>
<dbReference type="EMBL" id="PXYT01000047">
    <property type="protein sequence ID" value="PSR25908.1"/>
    <property type="molecule type" value="Genomic_DNA"/>
</dbReference>
<feature type="domain" description="Major facilitator superfamily (MFS) profile" evidence="7">
    <location>
        <begin position="30"/>
        <end position="426"/>
    </location>
</feature>
<accession>A0A2T2WUI9</accession>
<dbReference type="InterPro" id="IPR020846">
    <property type="entry name" value="MFS_dom"/>
</dbReference>
<dbReference type="SUPFAM" id="SSF103473">
    <property type="entry name" value="MFS general substrate transporter"/>
    <property type="match status" value="1"/>
</dbReference>
<proteinExistence type="predicted"/>
<evidence type="ECO:0000313" key="9">
    <source>
        <dbReference type="Proteomes" id="UP000242699"/>
    </source>
</evidence>
<keyword evidence="5 6" id="KW-0472">Membrane</keyword>
<sequence>MKKDISAGVSAEPVQVGRLHFSPTTYVWILTGIGLAGYLFTTFDVAIFGASLPSIAATFHMTSSMISYLVAGVFAFGAITGFILGPVADRVGRKPTFQIILTATGIFSGLTAFVGNVSSLAVVRMLSGVGINATSPVNTLISEEAPARRRGMLMGVMQAGFPLGSAIAGTMAAIFLPDWRPLFLIAFAPVLMALVASAFLRESPQFRKALEERKHGLVGTEGIHSNVEAARRSIVSQMLDRDVRRQSIVVTVFNFLAPAGVIMVATFVTLYATDVQHFSVGMAALLLAINNWVALVAQVSIGILSDYIPPKWIQVVGAIVAALTPVLIIEAHGSYGIDVLAMVIYGIFGNGLYGCNFRYASESYPTRVRASGVFFAQAAVDTMFVILPLLAGLFFARHSPQDLLWIVAGAQVLAGVVMLFGQDIRPGHTLEAIHNEL</sequence>
<feature type="transmembrane region" description="Helical" evidence="6">
    <location>
        <begin position="96"/>
        <end position="115"/>
    </location>
</feature>
<dbReference type="PROSITE" id="PS50850">
    <property type="entry name" value="MFS"/>
    <property type="match status" value="1"/>
</dbReference>
<comment type="caution">
    <text evidence="8">The sequence shown here is derived from an EMBL/GenBank/DDBJ whole genome shotgun (WGS) entry which is preliminary data.</text>
</comment>
<feature type="transmembrane region" description="Helical" evidence="6">
    <location>
        <begin position="182"/>
        <end position="200"/>
    </location>
</feature>
<dbReference type="PANTHER" id="PTHR23508">
    <property type="entry name" value="CARBOXYLIC ACID TRANSPORTER PROTEIN HOMOLOG"/>
    <property type="match status" value="1"/>
</dbReference>
<evidence type="ECO:0000313" key="8">
    <source>
        <dbReference type="EMBL" id="PSR25908.1"/>
    </source>
</evidence>
<name>A0A2T2WUI9_9FIRM</name>
<keyword evidence="3 6" id="KW-0812">Transmembrane</keyword>
<dbReference type="Pfam" id="PF07690">
    <property type="entry name" value="MFS_1"/>
    <property type="match status" value="1"/>
</dbReference>